<comment type="caution">
    <text evidence="2">The sequence shown here is derived from an EMBL/GenBank/DDBJ whole genome shotgun (WGS) entry which is preliminary data.</text>
</comment>
<dbReference type="PANTHER" id="PTHR35895">
    <property type="entry name" value="CHROMOSOME 16, WHOLE GENOME SHOTGUN SEQUENCE"/>
    <property type="match status" value="1"/>
</dbReference>
<dbReference type="InterPro" id="IPR022185">
    <property type="entry name" value="DUF3712"/>
</dbReference>
<dbReference type="EMBL" id="JAPQKS010000005">
    <property type="protein sequence ID" value="KAJ5226499.1"/>
    <property type="molecule type" value="Genomic_DNA"/>
</dbReference>
<keyword evidence="3" id="KW-1185">Reference proteome</keyword>
<keyword evidence="1" id="KW-0812">Transmembrane</keyword>
<reference evidence="2" key="2">
    <citation type="journal article" date="2023" name="IMA Fungus">
        <title>Comparative genomic study of the Penicillium genus elucidates a diverse pangenome and 15 lateral gene transfer events.</title>
        <authorList>
            <person name="Petersen C."/>
            <person name="Sorensen T."/>
            <person name="Nielsen M.R."/>
            <person name="Sondergaard T.E."/>
            <person name="Sorensen J.L."/>
            <person name="Fitzpatrick D.A."/>
            <person name="Frisvad J.C."/>
            <person name="Nielsen K.L."/>
        </authorList>
    </citation>
    <scope>NUCLEOTIDE SEQUENCE</scope>
    <source>
        <strain evidence="2">IBT 19713</strain>
    </source>
</reference>
<dbReference type="GeneID" id="83204323"/>
<sequence length="343" mass="37206">MSKSAIDTALSSGSDLDDVVKPTLWQRFTAHMKKWWWVHGIVIIVVVLVTVLPLVYVGVPHFANAYINKFQYNETGLAITNPRPNAIHLSQKSKIATGGGFTGSGHLEPFNASLREPSTNQEFAVFSVPEIEFSGSVELDIDQDLELLCVDCMSQLAIAAATNQSLSVLVRGTPDLKYGALPTAHLNIDKTIKMNGYNVTEFLNSPGAFNVTGIDLLKEKVNGYNVNATITIQNPTPFTVELGHIAFNLTIGDDDTPLGYVDLPNVMLEQDVSSTVFWGSLDTEKLIDEALTGSGTLGTVTIGVKGYSCDYNGQTIPYYEAAIKAINAKATLDLFNYASSLFD</sequence>
<gene>
    <name evidence="2" type="ORF">N7468_007724</name>
</gene>
<organism evidence="2 3">
    <name type="scientific">Penicillium chermesinum</name>
    <dbReference type="NCBI Taxonomy" id="63820"/>
    <lineage>
        <taxon>Eukaryota</taxon>
        <taxon>Fungi</taxon>
        <taxon>Dikarya</taxon>
        <taxon>Ascomycota</taxon>
        <taxon>Pezizomycotina</taxon>
        <taxon>Eurotiomycetes</taxon>
        <taxon>Eurotiomycetidae</taxon>
        <taxon>Eurotiales</taxon>
        <taxon>Aspergillaceae</taxon>
        <taxon>Penicillium</taxon>
    </lineage>
</organism>
<dbReference type="RefSeq" id="XP_058329910.1">
    <property type="nucleotide sequence ID" value="XM_058477020.1"/>
</dbReference>
<keyword evidence="1" id="KW-0472">Membrane</keyword>
<evidence type="ECO:0000256" key="1">
    <source>
        <dbReference type="SAM" id="Phobius"/>
    </source>
</evidence>
<dbReference type="AlphaFoldDB" id="A0A9W9NUR6"/>
<evidence type="ECO:0000313" key="3">
    <source>
        <dbReference type="Proteomes" id="UP001150941"/>
    </source>
</evidence>
<proteinExistence type="predicted"/>
<dbReference type="OrthoDB" id="10039566at2759"/>
<accession>A0A9W9NUR6</accession>
<feature type="transmembrane region" description="Helical" evidence="1">
    <location>
        <begin position="35"/>
        <end position="59"/>
    </location>
</feature>
<protein>
    <submittedName>
        <fullName evidence="2">Uncharacterized protein</fullName>
    </submittedName>
</protein>
<keyword evidence="1" id="KW-1133">Transmembrane helix</keyword>
<dbReference type="InterPro" id="IPR046368">
    <property type="entry name" value="Tag1"/>
</dbReference>
<name>A0A9W9NUR6_9EURO</name>
<reference evidence="2" key="1">
    <citation type="submission" date="2022-11" db="EMBL/GenBank/DDBJ databases">
        <authorList>
            <person name="Petersen C."/>
        </authorList>
    </citation>
    <scope>NUCLEOTIDE SEQUENCE</scope>
    <source>
        <strain evidence="2">IBT 19713</strain>
    </source>
</reference>
<dbReference type="Pfam" id="PF12505">
    <property type="entry name" value="DUF3712"/>
    <property type="match status" value="1"/>
</dbReference>
<dbReference type="GO" id="GO:0000329">
    <property type="term" value="C:fungal-type vacuole membrane"/>
    <property type="evidence" value="ECO:0007669"/>
    <property type="project" value="InterPro"/>
</dbReference>
<dbReference type="Proteomes" id="UP001150941">
    <property type="component" value="Unassembled WGS sequence"/>
</dbReference>
<evidence type="ECO:0000313" key="2">
    <source>
        <dbReference type="EMBL" id="KAJ5226499.1"/>
    </source>
</evidence>
<dbReference type="PANTHER" id="PTHR35895:SF1">
    <property type="entry name" value="LIPID-BINDING SERUM GLYCOPROTEIN C-TERMINAL DOMAIN-CONTAINING PROTEIN"/>
    <property type="match status" value="1"/>
</dbReference>